<protein>
    <submittedName>
        <fullName evidence="1">DNA polymerase</fullName>
    </submittedName>
</protein>
<comment type="caution">
    <text evidence="1">The sequence shown here is derived from an EMBL/GenBank/DDBJ whole genome shotgun (WGS) entry which is preliminary data.</text>
</comment>
<dbReference type="InterPro" id="IPR043502">
    <property type="entry name" value="DNA/RNA_pol_sf"/>
</dbReference>
<gene>
    <name evidence="1" type="ORF">NS965_19910</name>
</gene>
<dbReference type="EMBL" id="JANLFC010000075">
    <property type="protein sequence ID" value="MCR4450651.1"/>
    <property type="molecule type" value="Genomic_DNA"/>
</dbReference>
<reference evidence="1" key="1">
    <citation type="submission" date="2022-08" db="EMBL/GenBank/DDBJ databases">
        <title>A global survey of hypervirulent Aeromonas hydrophila identified this emerging pathogen in farmed fish in the lower Mekong River basin.</title>
        <authorList>
            <person name="Xu T."/>
            <person name="Rasmussen-Ivey C.R."/>
            <person name="Moen F.S."/>
            <person name="Fernandez Bravo A."/>
            <person name="Lamy B."/>
            <person name="Beaz-Hidalgo R."/>
            <person name="Khan C.D."/>
            <person name="Castro Escarpulli G."/>
            <person name="Yasin I.S.M."/>
            <person name="Figueras M.J."/>
            <person name="Azzam Sayuti M."/>
            <person name="Karim M.M."/>
            <person name="Alam K.M."/>
            <person name="Le T.T.T."/>
            <person name="Thao N.H.P."/>
            <person name="Addo S."/>
            <person name="Duodu S."/>
            <person name="Ali S."/>
            <person name="Mey S."/>
            <person name="Somony T."/>
            <person name="Liles M.R."/>
        </authorList>
    </citation>
    <scope>NUCLEOTIDE SEQUENCE</scope>
    <source>
        <strain evidence="1">0.14</strain>
    </source>
</reference>
<sequence length="879" mass="98174">MLGDKTKMFNFKRVDIGVMVDELADSPSLPFEIRKIRFDENSAKPAIQLADGEDLWIGIDAEWVTRDGRNTVLSYQSYCINSRGEVHGMIHYPESGKRFSFEKFISRVVEDCRAAGLVKKWPRKIVVVAHFLRADLTTFSNFWGLKTQVKAQGGSVGGGILTGSGYGVDETVERARKAKPAPVVFRDRNHRKQQSIIEFVDTLFLAPNKSPLSALGAMLGLPKLEIPDGYSIERMDELLVRDKEGFEQYALRDAEIAVKYALKVRDFLGGQFGLQKLPRSLGAVGVSVFRRLLKEADIDYMTAFGLENAKLERWNAGTGKVTTKSVTRPSPARGLYEDLAIRCYHGGRNESFMMGPTPIGDWYDWDLKGAYTTGLCDLLVPDYVNMHTSSDPQDFIGHVMGFAYVEFAFPTGTSFPCLPIRSEQYGLRFPLSGLAYVTAPEIELALSMGATIEIKHGVIVPWVTGSQPLFEGFTRMIQRLRREYPKKSLEEVMVKEVGNSLYGKLAQGLSDKTAFDTATGLSKKIGPSAVTNPYMAAHTTGLIRAVCGELLHRIPSHRTVVSVTTDGFLTDAPLEELDQTGPLCRRYQALCQQLHGDESGESVPMLELKHHARQIVSIKTRGQCTAIQGDTPPVLAKAGVKCAGTTEEQNTWILRLYLDRVPGQKIDASHLISLREQWLTESDLIEIKKRVRLSYEFDQKRQLVNPRTVEVAGETHIACDTVPWDDAGMADHCRARFDGWREDNCLKTMEDWASWEDYYESALALQGSKMRVREDGSLGILTRILTRSLVQKAWFDHTMTYGGISALLTSVGLPVTVDTCKNSKRAALPENVVPVTGEVLRVLALLLRQLPGYPLEPLFKPERLAEVKRRLAELEITHD</sequence>
<evidence type="ECO:0000313" key="2">
    <source>
        <dbReference type="Proteomes" id="UP001204061"/>
    </source>
</evidence>
<accession>A0AAW5MLD0</accession>
<dbReference type="Proteomes" id="UP001204061">
    <property type="component" value="Unassembled WGS sequence"/>
</dbReference>
<evidence type="ECO:0000313" key="1">
    <source>
        <dbReference type="EMBL" id="MCR4450651.1"/>
    </source>
</evidence>
<name>A0AAW5MLD0_AERVE</name>
<organism evidence="1 2">
    <name type="scientific">Aeromonas veronii</name>
    <dbReference type="NCBI Taxonomy" id="654"/>
    <lineage>
        <taxon>Bacteria</taxon>
        <taxon>Pseudomonadati</taxon>
        <taxon>Pseudomonadota</taxon>
        <taxon>Gammaproteobacteria</taxon>
        <taxon>Aeromonadales</taxon>
        <taxon>Aeromonadaceae</taxon>
        <taxon>Aeromonas</taxon>
    </lineage>
</organism>
<dbReference type="SUPFAM" id="SSF56672">
    <property type="entry name" value="DNA/RNA polymerases"/>
    <property type="match status" value="1"/>
</dbReference>
<dbReference type="RefSeq" id="WP_257725916.1">
    <property type="nucleotide sequence ID" value="NZ_JANLFC010000075.1"/>
</dbReference>
<dbReference type="AlphaFoldDB" id="A0AAW5MLD0"/>
<proteinExistence type="predicted"/>